<feature type="region of interest" description="Disordered" evidence="1">
    <location>
        <begin position="1"/>
        <end position="23"/>
    </location>
</feature>
<dbReference type="PANTHER" id="PTHR38645:SF1">
    <property type="entry name" value="YALI0F12243P"/>
    <property type="match status" value="1"/>
</dbReference>
<name>A0A9Q8Q8A8_9HYPO</name>
<dbReference type="OrthoDB" id="21418at2759"/>
<evidence type="ECO:0000256" key="1">
    <source>
        <dbReference type="SAM" id="MobiDB-lite"/>
    </source>
</evidence>
<dbReference type="RefSeq" id="XP_047839195.1">
    <property type="nucleotide sequence ID" value="XM_047983225.1"/>
</dbReference>
<feature type="compositionally biased region" description="Polar residues" evidence="1">
    <location>
        <begin position="1"/>
        <end position="10"/>
    </location>
</feature>
<dbReference type="InterPro" id="IPR029196">
    <property type="entry name" value="HAPSTR1-like"/>
</dbReference>
<keyword evidence="3" id="KW-1185">Reference proteome</keyword>
<dbReference type="KEGG" id="ptkz:JDV02_002220"/>
<feature type="region of interest" description="Disordered" evidence="1">
    <location>
        <begin position="93"/>
        <end position="144"/>
    </location>
</feature>
<gene>
    <name evidence="2" type="ORF">JDV02_002220</name>
</gene>
<evidence type="ECO:0000313" key="3">
    <source>
        <dbReference type="Proteomes" id="UP000829364"/>
    </source>
</evidence>
<dbReference type="Pfam" id="PF15251">
    <property type="entry name" value="TAPR1-like"/>
    <property type="match status" value="1"/>
</dbReference>
<sequence>MDSGRGSNLQHGPAGKQAAQEQAPEQLLDVFKAAALSVTKLYKTSALAESRARSEGYQECLEDLLTFLDRENLGLRDGEGWRVRAWATERLDGRDAPLSSNNNDSEDEVERSDRTNSPELTRTSTEPQAPPQRASEPPVPTVPIIPEEPHRVVVPSQDSFTFQSSHPYPNIATLDLSDGRAHEHAPRSSKTRLGGARDKRQGAHLGRGAGTKRRWDFEDFFGGCLGGKDLFGGGGGGGNKRGRHA</sequence>
<dbReference type="PANTHER" id="PTHR38645">
    <property type="entry name" value="CHROMOSOME 9, WHOLE GENOME SHOTGUN SEQUENCE"/>
    <property type="match status" value="1"/>
</dbReference>
<dbReference type="EMBL" id="CP086355">
    <property type="protein sequence ID" value="UNI15714.1"/>
    <property type="molecule type" value="Genomic_DNA"/>
</dbReference>
<dbReference type="GeneID" id="72064181"/>
<reference evidence="2" key="1">
    <citation type="submission" date="2021-11" db="EMBL/GenBank/DDBJ databases">
        <title>Purpureocillium_takamizusanense_genome.</title>
        <authorList>
            <person name="Nguyen N.-H."/>
        </authorList>
    </citation>
    <scope>NUCLEOTIDE SEQUENCE</scope>
    <source>
        <strain evidence="2">PT3</strain>
    </source>
</reference>
<feature type="region of interest" description="Disordered" evidence="1">
    <location>
        <begin position="178"/>
        <end position="210"/>
    </location>
</feature>
<dbReference type="Proteomes" id="UP000829364">
    <property type="component" value="Chromosome 2"/>
</dbReference>
<proteinExistence type="predicted"/>
<evidence type="ECO:0000313" key="2">
    <source>
        <dbReference type="EMBL" id="UNI15714.1"/>
    </source>
</evidence>
<organism evidence="2 3">
    <name type="scientific">Purpureocillium takamizusanense</name>
    <dbReference type="NCBI Taxonomy" id="2060973"/>
    <lineage>
        <taxon>Eukaryota</taxon>
        <taxon>Fungi</taxon>
        <taxon>Dikarya</taxon>
        <taxon>Ascomycota</taxon>
        <taxon>Pezizomycotina</taxon>
        <taxon>Sordariomycetes</taxon>
        <taxon>Hypocreomycetidae</taxon>
        <taxon>Hypocreales</taxon>
        <taxon>Ophiocordycipitaceae</taxon>
        <taxon>Purpureocillium</taxon>
    </lineage>
</organism>
<feature type="compositionally biased region" description="Low complexity" evidence="1">
    <location>
        <begin position="12"/>
        <end position="23"/>
    </location>
</feature>
<accession>A0A9Q8Q8A8</accession>
<protein>
    <submittedName>
        <fullName evidence="2">Uncharacterized protein</fullName>
    </submittedName>
</protein>
<dbReference type="AlphaFoldDB" id="A0A9Q8Q8A8"/>
<feature type="compositionally biased region" description="Polar residues" evidence="1">
    <location>
        <begin position="117"/>
        <end position="127"/>
    </location>
</feature>